<reference evidence="2 3" key="1">
    <citation type="submission" date="2015-09" db="EMBL/GenBank/DDBJ databases">
        <title>Draft genome of the parasitic nematode Teladorsagia circumcincta isolate WARC Sus (inbred).</title>
        <authorList>
            <person name="Mitreva M."/>
        </authorList>
    </citation>
    <scope>NUCLEOTIDE SEQUENCE [LARGE SCALE GENOMIC DNA]</scope>
    <source>
        <strain evidence="2 3">S</strain>
    </source>
</reference>
<feature type="compositionally biased region" description="Basic and acidic residues" evidence="1">
    <location>
        <begin position="349"/>
        <end position="359"/>
    </location>
</feature>
<dbReference type="AlphaFoldDB" id="A0A2G9UF91"/>
<keyword evidence="3" id="KW-1185">Reference proteome</keyword>
<name>A0A2G9UF91_TELCI</name>
<protein>
    <submittedName>
        <fullName evidence="2">Uncharacterized protein</fullName>
    </submittedName>
</protein>
<proteinExistence type="predicted"/>
<gene>
    <name evidence="2" type="ORF">TELCIR_09278</name>
</gene>
<evidence type="ECO:0000256" key="1">
    <source>
        <dbReference type="SAM" id="MobiDB-lite"/>
    </source>
</evidence>
<evidence type="ECO:0000313" key="2">
    <source>
        <dbReference type="EMBL" id="PIO68918.1"/>
    </source>
</evidence>
<feature type="region of interest" description="Disordered" evidence="1">
    <location>
        <begin position="250"/>
        <end position="392"/>
    </location>
</feature>
<organism evidence="2 3">
    <name type="scientific">Teladorsagia circumcincta</name>
    <name type="common">Brown stomach worm</name>
    <name type="synonym">Ostertagia circumcincta</name>
    <dbReference type="NCBI Taxonomy" id="45464"/>
    <lineage>
        <taxon>Eukaryota</taxon>
        <taxon>Metazoa</taxon>
        <taxon>Ecdysozoa</taxon>
        <taxon>Nematoda</taxon>
        <taxon>Chromadorea</taxon>
        <taxon>Rhabditida</taxon>
        <taxon>Rhabditina</taxon>
        <taxon>Rhabditomorpha</taxon>
        <taxon>Strongyloidea</taxon>
        <taxon>Trichostrongylidae</taxon>
        <taxon>Teladorsagia</taxon>
    </lineage>
</organism>
<accession>A0A2G9UF91</accession>
<dbReference type="OrthoDB" id="5871176at2759"/>
<feature type="compositionally biased region" description="Polar residues" evidence="1">
    <location>
        <begin position="310"/>
        <end position="322"/>
    </location>
</feature>
<feature type="compositionally biased region" description="Polar residues" evidence="1">
    <location>
        <begin position="360"/>
        <end position="376"/>
    </location>
</feature>
<feature type="region of interest" description="Disordered" evidence="1">
    <location>
        <begin position="75"/>
        <end position="215"/>
    </location>
</feature>
<feature type="compositionally biased region" description="Polar residues" evidence="1">
    <location>
        <begin position="383"/>
        <end position="392"/>
    </location>
</feature>
<feature type="compositionally biased region" description="Basic and acidic residues" evidence="1">
    <location>
        <begin position="265"/>
        <end position="279"/>
    </location>
</feature>
<evidence type="ECO:0000313" key="3">
    <source>
        <dbReference type="Proteomes" id="UP000230423"/>
    </source>
</evidence>
<dbReference type="EMBL" id="KZ346860">
    <property type="protein sequence ID" value="PIO68918.1"/>
    <property type="molecule type" value="Genomic_DNA"/>
</dbReference>
<dbReference type="Proteomes" id="UP000230423">
    <property type="component" value="Unassembled WGS sequence"/>
</dbReference>
<sequence length="392" mass="42255">MGSHVFTNHNSNYIVLSADATPSFSELSLLNHSYEDDPLRGEDEDPVEMWNRAVETSMLNDSAASSGALSNVLNSARKRKHDSSESATDHDIAESPLAASTALRPRSRVSRRKTAPDSAEGSLSTTMDQTDPDKSTVGVKVSKFKSYERKSLEDKSLKSKEEPSLQKAVATPSAKASPESKRRSPRIQVMSSVENTPSGRGATTEAKQIVDRSTVSSGRQLLDACSEGKGHDENSPKRMAPSNLCALIEVSSESHHQKSPLTIKISEEPPAHTSSEDVKTPLARRSASGSLRRRALLNSAIRSSEKVEKSSSTPLGTANGTERISEEMAETPKTGRAVEKNTAMPASPSRRESPRKEISSKTSAPGKSSPARTVSSNRKDTPKSNSSSKKKR</sequence>
<feature type="compositionally biased region" description="Basic and acidic residues" evidence="1">
    <location>
        <begin position="145"/>
        <end position="164"/>
    </location>
</feature>
<feature type="compositionally biased region" description="Polar residues" evidence="1">
    <location>
        <begin position="189"/>
        <end position="198"/>
    </location>
</feature>
<feature type="compositionally biased region" description="Basic and acidic residues" evidence="1">
    <location>
        <begin position="82"/>
        <end position="93"/>
    </location>
</feature>
<feature type="compositionally biased region" description="Low complexity" evidence="1">
    <location>
        <begin position="283"/>
        <end position="302"/>
    </location>
</feature>